<organism evidence="6">
    <name type="scientific">Cyanothece sp. (strain PCC 7425 / ATCC 29141)</name>
    <dbReference type="NCBI Taxonomy" id="395961"/>
    <lineage>
        <taxon>Bacteria</taxon>
        <taxon>Bacillati</taxon>
        <taxon>Cyanobacteriota</taxon>
        <taxon>Cyanophyceae</taxon>
        <taxon>Gomontiellales</taxon>
        <taxon>Cyanothecaceae</taxon>
        <taxon>Cyanothece</taxon>
    </lineage>
</organism>
<dbReference type="SUPFAM" id="SSF52172">
    <property type="entry name" value="CheY-like"/>
    <property type="match status" value="1"/>
</dbReference>
<dbReference type="GO" id="GO:0003677">
    <property type="term" value="F:DNA binding"/>
    <property type="evidence" value="ECO:0007669"/>
    <property type="project" value="UniProtKB-KW"/>
</dbReference>
<dbReference type="PANTHER" id="PTHR43214:SF24">
    <property type="entry name" value="TRANSCRIPTIONAL REGULATORY PROTEIN NARL-RELATED"/>
    <property type="match status" value="1"/>
</dbReference>
<keyword evidence="3" id="KW-0804">Transcription</keyword>
<proteinExistence type="predicted"/>
<dbReference type="InterPro" id="IPR011006">
    <property type="entry name" value="CheY-like_superfamily"/>
</dbReference>
<protein>
    <submittedName>
        <fullName evidence="6">Response regulator receiver protein</fullName>
    </submittedName>
</protein>
<reference evidence="6" key="1">
    <citation type="submission" date="2009-01" db="EMBL/GenBank/DDBJ databases">
        <title>Complete sequence of chromosome Cyanothece sp. PCC 7425.</title>
        <authorList>
            <consortium name="US DOE Joint Genome Institute"/>
            <person name="Lucas S."/>
            <person name="Copeland A."/>
            <person name="Lapidus A."/>
            <person name="Glavina del Rio T."/>
            <person name="Dalin E."/>
            <person name="Tice H."/>
            <person name="Bruce D."/>
            <person name="Goodwin L."/>
            <person name="Pitluck S."/>
            <person name="Sims D."/>
            <person name="Meineke L."/>
            <person name="Brettin T."/>
            <person name="Detter J.C."/>
            <person name="Han C."/>
            <person name="Larimer F."/>
            <person name="Land M."/>
            <person name="Hauser L."/>
            <person name="Kyrpides N."/>
            <person name="Ovchinnikova G."/>
            <person name="Liberton M."/>
            <person name="Stoeckel J."/>
            <person name="Banerjee A."/>
            <person name="Singh A."/>
            <person name="Page L."/>
            <person name="Sato H."/>
            <person name="Zhao L."/>
            <person name="Sherman L."/>
            <person name="Pakrasi H."/>
            <person name="Richardson P."/>
        </authorList>
    </citation>
    <scope>NUCLEOTIDE SEQUENCE</scope>
    <source>
        <strain evidence="6">PCC 7425</strain>
    </source>
</reference>
<keyword evidence="1" id="KW-0805">Transcription regulation</keyword>
<dbReference type="SMART" id="SM00448">
    <property type="entry name" value="REC"/>
    <property type="match status" value="1"/>
</dbReference>
<evidence type="ECO:0000256" key="1">
    <source>
        <dbReference type="ARBA" id="ARBA00023015"/>
    </source>
</evidence>
<dbReference type="AlphaFoldDB" id="B8HNS3"/>
<dbReference type="Pfam" id="PF00072">
    <property type="entry name" value="Response_reg"/>
    <property type="match status" value="1"/>
</dbReference>
<evidence type="ECO:0000256" key="3">
    <source>
        <dbReference type="ARBA" id="ARBA00023163"/>
    </source>
</evidence>
<dbReference type="PROSITE" id="PS50110">
    <property type="entry name" value="RESPONSE_REGULATORY"/>
    <property type="match status" value="1"/>
</dbReference>
<dbReference type="InterPro" id="IPR058245">
    <property type="entry name" value="NreC/VraR/RcsB-like_REC"/>
</dbReference>
<accession>B8HNS3</accession>
<dbReference type="STRING" id="395961.Cyan7425_1431"/>
<dbReference type="GO" id="GO:0000160">
    <property type="term" value="P:phosphorelay signal transduction system"/>
    <property type="evidence" value="ECO:0007669"/>
    <property type="project" value="InterPro"/>
</dbReference>
<dbReference type="Gene3D" id="3.40.50.2300">
    <property type="match status" value="1"/>
</dbReference>
<evidence type="ECO:0000259" key="5">
    <source>
        <dbReference type="PROSITE" id="PS50110"/>
    </source>
</evidence>
<evidence type="ECO:0000313" key="6">
    <source>
        <dbReference type="EMBL" id="ACL43804.1"/>
    </source>
</evidence>
<dbReference type="HOGENOM" id="CLU_000445_69_15_3"/>
<dbReference type="PANTHER" id="PTHR43214">
    <property type="entry name" value="TWO-COMPONENT RESPONSE REGULATOR"/>
    <property type="match status" value="1"/>
</dbReference>
<gene>
    <name evidence="6" type="ordered locus">Cyan7425_1431</name>
</gene>
<feature type="domain" description="Response regulatory" evidence="5">
    <location>
        <begin position="11"/>
        <end position="127"/>
    </location>
</feature>
<dbReference type="EMBL" id="CP001344">
    <property type="protein sequence ID" value="ACL43804.1"/>
    <property type="molecule type" value="Genomic_DNA"/>
</dbReference>
<dbReference type="CDD" id="cd17535">
    <property type="entry name" value="REC_NarL-like"/>
    <property type="match status" value="1"/>
</dbReference>
<name>B8HNS3_CYAP4</name>
<dbReference type="KEGG" id="cyn:Cyan7425_1431"/>
<dbReference type="InterPro" id="IPR001789">
    <property type="entry name" value="Sig_transdc_resp-reg_receiver"/>
</dbReference>
<dbReference type="InterPro" id="IPR039420">
    <property type="entry name" value="WalR-like"/>
</dbReference>
<evidence type="ECO:0000256" key="2">
    <source>
        <dbReference type="ARBA" id="ARBA00023125"/>
    </source>
</evidence>
<evidence type="ECO:0000256" key="4">
    <source>
        <dbReference type="PROSITE-ProRule" id="PRU00169"/>
    </source>
</evidence>
<keyword evidence="4" id="KW-0597">Phosphoprotein</keyword>
<keyword evidence="2" id="KW-0238">DNA-binding</keyword>
<sequence length="133" mass="15208">MKVIEKLMTARVLVVDNNELVRALLKLDLGRFSDLELVGAAVNGQEAISLTRQLKPDVILMDLQMPVMDGLTASEYIKQEFPHIQIIAYTSLQDPQVEVMVKATPIDQFCYKDARIEEVVDLIRECRRQQLKH</sequence>
<feature type="modified residue" description="4-aspartylphosphate" evidence="4">
    <location>
        <position position="62"/>
    </location>
</feature>
<dbReference type="eggNOG" id="COG2197">
    <property type="taxonomic scope" value="Bacteria"/>
</dbReference>
<dbReference type="OrthoDB" id="9790669at2"/>